<evidence type="ECO:0000256" key="2">
    <source>
        <dbReference type="ARBA" id="ARBA00023235"/>
    </source>
</evidence>
<comment type="similarity">
    <text evidence="1">Belongs to the pseudouridine synthase TruD family.</text>
</comment>
<comment type="caution">
    <text evidence="5">The sequence shown here is derived from an EMBL/GenBank/DDBJ whole genome shotgun (WGS) entry which is preliminary data.</text>
</comment>
<dbReference type="InterPro" id="IPR011760">
    <property type="entry name" value="PsdUridine_synth_TruD_insert"/>
</dbReference>
<dbReference type="GO" id="GO:0009982">
    <property type="term" value="F:pseudouridine synthase activity"/>
    <property type="evidence" value="ECO:0007669"/>
    <property type="project" value="UniProtKB-ARBA"/>
</dbReference>
<evidence type="ECO:0000313" key="5">
    <source>
        <dbReference type="EMBL" id="KAL3761034.1"/>
    </source>
</evidence>
<evidence type="ECO:0000313" key="6">
    <source>
        <dbReference type="Proteomes" id="UP001530293"/>
    </source>
</evidence>
<proteinExistence type="inferred from homology"/>
<feature type="region of interest" description="Disordered" evidence="3">
    <location>
        <begin position="184"/>
        <end position="214"/>
    </location>
</feature>
<evidence type="ECO:0000256" key="3">
    <source>
        <dbReference type="SAM" id="MobiDB-lite"/>
    </source>
</evidence>
<keyword evidence="2" id="KW-0413">Isomerase</keyword>
<dbReference type="PANTHER" id="PTHR13326">
    <property type="entry name" value="TRNA PSEUDOURIDINE SYNTHASE D"/>
    <property type="match status" value="1"/>
</dbReference>
<feature type="compositionally biased region" description="Acidic residues" evidence="3">
    <location>
        <begin position="82"/>
        <end position="94"/>
    </location>
</feature>
<dbReference type="Gene3D" id="3.30.2350.20">
    <property type="entry name" value="TruD, catalytic domain"/>
    <property type="match status" value="2"/>
</dbReference>
<dbReference type="SUPFAM" id="SSF55120">
    <property type="entry name" value="Pseudouridine synthase"/>
    <property type="match status" value="1"/>
</dbReference>
<dbReference type="Proteomes" id="UP001530293">
    <property type="component" value="Unassembled WGS sequence"/>
</dbReference>
<keyword evidence="6" id="KW-1185">Reference proteome</keyword>
<name>A0ABD3MAL3_9STRA</name>
<dbReference type="Pfam" id="PF01142">
    <property type="entry name" value="TruD"/>
    <property type="match status" value="1"/>
</dbReference>
<dbReference type="InterPro" id="IPR001656">
    <property type="entry name" value="PsdUridine_synth_TruD"/>
</dbReference>
<dbReference type="CDD" id="cd02576">
    <property type="entry name" value="PseudoU_synth_ScPUS7"/>
    <property type="match status" value="1"/>
</dbReference>
<evidence type="ECO:0000256" key="1">
    <source>
        <dbReference type="ARBA" id="ARBA00007953"/>
    </source>
</evidence>
<dbReference type="EMBL" id="JALLBG020000162">
    <property type="protein sequence ID" value="KAL3761034.1"/>
    <property type="molecule type" value="Genomic_DNA"/>
</dbReference>
<reference evidence="5 6" key="1">
    <citation type="submission" date="2024-10" db="EMBL/GenBank/DDBJ databases">
        <title>Updated reference genomes for cyclostephanoid diatoms.</title>
        <authorList>
            <person name="Roberts W.R."/>
            <person name="Alverson A.J."/>
        </authorList>
    </citation>
    <scope>NUCLEOTIDE SEQUENCE [LARGE SCALE GENOMIC DNA]</scope>
    <source>
        <strain evidence="5 6">AJA232-27</strain>
    </source>
</reference>
<feature type="region of interest" description="Disordered" evidence="3">
    <location>
        <begin position="348"/>
        <end position="375"/>
    </location>
</feature>
<dbReference type="AlphaFoldDB" id="A0ABD3MAL3"/>
<feature type="region of interest" description="Disordered" evidence="3">
    <location>
        <begin position="430"/>
        <end position="451"/>
    </location>
</feature>
<sequence>MIILCRQLKSLGCRPRCRQALFVRPAASLARARSFSSEARDNNIMSWESPPVHRHLSTIGIGPVFVCPPPYPLLQPQQLDEEVSTDVSEHDDDGLGVSPSEPNHGNEILTWEIAGDIKTTPEDFIVREIGWAPTRLPTHVEHHTDRNNESEERNVGAATQTKSAVVWSRKIAGLECDYPTTSDADVHGVDSVRDNDNDVITKNERPPDADEKMEPNCLSLNNLQDELTPSPPNSQHETELEYFTCSDPTEGLRRILIASITNDSDMTESLATQEEGGIASAAILKELAELQNVALEEIDSASSAKIDSHTNDDKSVWISISKLDEDSRALLHRYIRQSFPLLCTETSSARPSDERIGDGAIDSIGTNNDDHDITAKESSPNIKNWVCALIDRAYFSIAPCLVNPRQDLLALYKFRHYGPVAVLSEDGNRISKTGVSRHGSNDKNDTSPRRINSISQGVVYLRLRHDLPKIDRRAIHQALASSRRREFETSTIHDVPSDDADKDSILTTAIVVQWSNQALKSLKKRKRKEEDNNTTINNSQSEQNHKVTAIFCVLRKYQCEHQVAISSIVRALKCRAGDIGLAGIKDMKAITYQFCTLRGVDVKRIHRANRLLGNRIQLVNMMEVHGSDSLLDRGKLIGNHFEITLRNIRRVKQCQVEGIQTWKEQKVPLHSSHLDAMVKRINDFGFINFYGEQRVGDAGLRSHVGVRSFDVGRAMLQCNFSEAINLIMTGRSNNVYNPGLEESNAREVWKASGGDARKTLKAFPTNRNTMVRERDLMKGLLRYDDPLAAIRCIPHNVRMFWIHAYQSHVWNRIATERIKRWGLRPVVGDLYIKNKTGSSNKDNVHTDVQVVHDPTSVDIFEIVLPLPGYNIQYPSNEIGELYRDILHEDGIELNKGDVPEATAKGSYRKLIQKANGLKWNIVPEHETEEPDSSNDLIVSAARFTFELESGCYATMMLRELMVTTMARDNKIE</sequence>
<feature type="region of interest" description="Disordered" evidence="3">
    <location>
        <begin position="82"/>
        <end position="106"/>
    </location>
</feature>
<dbReference type="PROSITE" id="PS50984">
    <property type="entry name" value="TRUD"/>
    <property type="match status" value="1"/>
</dbReference>
<feature type="compositionally biased region" description="Basic and acidic residues" evidence="3">
    <location>
        <begin position="439"/>
        <end position="448"/>
    </location>
</feature>
<dbReference type="PANTHER" id="PTHR13326:SF21">
    <property type="entry name" value="PSEUDOURIDYLATE SYNTHASE PUS7L"/>
    <property type="match status" value="1"/>
</dbReference>
<dbReference type="InterPro" id="IPR042214">
    <property type="entry name" value="TruD_catalytic"/>
</dbReference>
<dbReference type="InterPro" id="IPR020103">
    <property type="entry name" value="PsdUridine_synth_cat_dom_sf"/>
</dbReference>
<feature type="domain" description="TRUD" evidence="4">
    <location>
        <begin position="685"/>
        <end position="913"/>
    </location>
</feature>
<evidence type="ECO:0000259" key="4">
    <source>
        <dbReference type="PROSITE" id="PS50984"/>
    </source>
</evidence>
<organism evidence="5 6">
    <name type="scientific">Discostella pseudostelligera</name>
    <dbReference type="NCBI Taxonomy" id="259834"/>
    <lineage>
        <taxon>Eukaryota</taxon>
        <taxon>Sar</taxon>
        <taxon>Stramenopiles</taxon>
        <taxon>Ochrophyta</taxon>
        <taxon>Bacillariophyta</taxon>
        <taxon>Coscinodiscophyceae</taxon>
        <taxon>Thalassiosirophycidae</taxon>
        <taxon>Stephanodiscales</taxon>
        <taxon>Stephanodiscaceae</taxon>
        <taxon>Discostella</taxon>
    </lineage>
</organism>
<protein>
    <recommendedName>
        <fullName evidence="4">TRUD domain-containing protein</fullName>
    </recommendedName>
</protein>
<accession>A0ABD3MAL3</accession>
<dbReference type="PIRSF" id="PIRSF037016">
    <property type="entry name" value="Pseudouridin_synth_euk_prd"/>
    <property type="match status" value="1"/>
</dbReference>
<dbReference type="GO" id="GO:0001522">
    <property type="term" value="P:pseudouridine synthesis"/>
    <property type="evidence" value="ECO:0007669"/>
    <property type="project" value="UniProtKB-ARBA"/>
</dbReference>
<gene>
    <name evidence="5" type="ORF">ACHAWU_001823</name>
</gene>